<name>A0A4Y2V0W2_ARAVE</name>
<dbReference type="EMBL" id="BGPR01041423">
    <property type="protein sequence ID" value="GBO17695.1"/>
    <property type="molecule type" value="Genomic_DNA"/>
</dbReference>
<dbReference type="EMBL" id="BGPR01041424">
    <property type="protein sequence ID" value="GBO17696.1"/>
    <property type="molecule type" value="Genomic_DNA"/>
</dbReference>
<dbReference type="Proteomes" id="UP000499080">
    <property type="component" value="Unassembled WGS sequence"/>
</dbReference>
<proteinExistence type="predicted"/>
<reference evidence="3 4" key="1">
    <citation type="journal article" date="2019" name="Sci. Rep.">
        <title>Orb-weaving spider Araneus ventricosus genome elucidates the spidroin gene catalogue.</title>
        <authorList>
            <person name="Kono N."/>
            <person name="Nakamura H."/>
            <person name="Ohtoshi R."/>
            <person name="Moran D.A.P."/>
            <person name="Shinohara A."/>
            <person name="Yoshida Y."/>
            <person name="Fujiwara M."/>
            <person name="Mori M."/>
            <person name="Tomita M."/>
            <person name="Arakawa K."/>
        </authorList>
    </citation>
    <scope>NUCLEOTIDE SEQUENCE [LARGE SCALE GENOMIC DNA]</scope>
</reference>
<evidence type="ECO:0000313" key="4">
    <source>
        <dbReference type="Proteomes" id="UP000499080"/>
    </source>
</evidence>
<accession>A0A4Y2V0W2</accession>
<feature type="region of interest" description="Disordered" evidence="1">
    <location>
        <begin position="69"/>
        <end position="105"/>
    </location>
</feature>
<gene>
    <name evidence="3" type="ORF">AVEN_13973_1</name>
    <name evidence="2" type="ORF">AVEN_234881_1</name>
</gene>
<evidence type="ECO:0000313" key="2">
    <source>
        <dbReference type="EMBL" id="GBO17695.1"/>
    </source>
</evidence>
<comment type="caution">
    <text evidence="3">The sequence shown here is derived from an EMBL/GenBank/DDBJ whole genome shotgun (WGS) entry which is preliminary data.</text>
</comment>
<evidence type="ECO:0000313" key="3">
    <source>
        <dbReference type="EMBL" id="GBO17696.1"/>
    </source>
</evidence>
<keyword evidence="4" id="KW-1185">Reference proteome</keyword>
<evidence type="ECO:0000256" key="1">
    <source>
        <dbReference type="SAM" id="MobiDB-lite"/>
    </source>
</evidence>
<organism evidence="3 4">
    <name type="scientific">Araneus ventricosus</name>
    <name type="common">Orbweaver spider</name>
    <name type="synonym">Epeira ventricosa</name>
    <dbReference type="NCBI Taxonomy" id="182803"/>
    <lineage>
        <taxon>Eukaryota</taxon>
        <taxon>Metazoa</taxon>
        <taxon>Ecdysozoa</taxon>
        <taxon>Arthropoda</taxon>
        <taxon>Chelicerata</taxon>
        <taxon>Arachnida</taxon>
        <taxon>Araneae</taxon>
        <taxon>Araneomorphae</taxon>
        <taxon>Entelegynae</taxon>
        <taxon>Araneoidea</taxon>
        <taxon>Araneidae</taxon>
        <taxon>Araneus</taxon>
    </lineage>
</organism>
<sequence>MLFSQTYLQSKSELMKLFGSGDLMLRSRLRVRRFPESVQVSTKEVFMAHVKPVVVKCSPADVARKFGEEVGAQMSTSSSDHDSKLRGPSQNSPRVALKQDVNKLN</sequence>
<dbReference type="AlphaFoldDB" id="A0A4Y2V0W2"/>
<protein>
    <submittedName>
        <fullName evidence="3">Uncharacterized protein</fullName>
    </submittedName>
</protein>